<dbReference type="AlphaFoldDB" id="A0A7R6PN77"/>
<evidence type="ECO:0000313" key="3">
    <source>
        <dbReference type="EMBL" id="BBB33172.1"/>
    </source>
</evidence>
<evidence type="ECO:0000259" key="2">
    <source>
        <dbReference type="PROSITE" id="PS51178"/>
    </source>
</evidence>
<keyword evidence="1" id="KW-1133">Transmembrane helix</keyword>
<dbReference type="KEGG" id="thyd:TTHT_1698"/>
<gene>
    <name evidence="3" type="ORF">TTHT_1698</name>
</gene>
<dbReference type="SMART" id="SM00740">
    <property type="entry name" value="PASTA"/>
    <property type="match status" value="3"/>
</dbReference>
<dbReference type="CDD" id="cd06577">
    <property type="entry name" value="PASTA_pknB"/>
    <property type="match status" value="2"/>
</dbReference>
<proteinExistence type="predicted"/>
<feature type="domain" description="PASTA" evidence="2">
    <location>
        <begin position="170"/>
        <end position="238"/>
    </location>
</feature>
<dbReference type="EMBL" id="AP017470">
    <property type="protein sequence ID" value="BBB33172.1"/>
    <property type="molecule type" value="Genomic_DNA"/>
</dbReference>
<feature type="domain" description="PASTA" evidence="2">
    <location>
        <begin position="101"/>
        <end position="167"/>
    </location>
</feature>
<accession>A0A7R6PN77</accession>
<dbReference type="PROSITE" id="PS51178">
    <property type="entry name" value="PASTA"/>
    <property type="match status" value="3"/>
</dbReference>
<sequence>MKKLLLYLLIITIGGFISFLSFWFTLRREVRGEIVKTPSVIGKSIDDAKKELAKYNLFLKVNTNRRVFSDYIEKGDIAIQIPEPGKVIKKGRKIEVIISKGSRRGDVPDVVGLSIEEASRKINMHGLKVSKIASVYSDKPEGIVIAQSPESGVSGIFNDKVKLLVSKGKKPKYYKVPDLRYKPLIQVEKILKKAGIQYVVKTFANQIRDERILFVKEQYPLPGYILPSDKILTLKVVMRENL</sequence>
<dbReference type="InterPro" id="IPR005543">
    <property type="entry name" value="PASTA_dom"/>
</dbReference>
<dbReference type="RefSeq" id="WP_201327476.1">
    <property type="nucleotide sequence ID" value="NZ_AP017470.1"/>
</dbReference>
<feature type="transmembrane region" description="Helical" evidence="1">
    <location>
        <begin position="6"/>
        <end position="26"/>
    </location>
</feature>
<evidence type="ECO:0000256" key="1">
    <source>
        <dbReference type="SAM" id="Phobius"/>
    </source>
</evidence>
<dbReference type="Proteomes" id="UP000595564">
    <property type="component" value="Chromosome"/>
</dbReference>
<reference evidence="3 4" key="1">
    <citation type="journal article" date="2012" name="Extremophiles">
        <title>Thermotomaculum hydrothermale gen. nov., sp. nov., a novel heterotrophic thermophile within the phylum Acidobacteria from a deep-sea hydrothermal vent chimney in the Southern Okinawa Trough.</title>
        <authorList>
            <person name="Izumi H."/>
            <person name="Nunoura T."/>
            <person name="Miyazaki M."/>
            <person name="Mino S."/>
            <person name="Toki T."/>
            <person name="Takai K."/>
            <person name="Sako Y."/>
            <person name="Sawabe T."/>
            <person name="Nakagawa S."/>
        </authorList>
    </citation>
    <scope>NUCLEOTIDE SEQUENCE [LARGE SCALE GENOMIC DNA]</scope>
    <source>
        <strain evidence="3 4">AC55</strain>
    </source>
</reference>
<organism evidence="3 4">
    <name type="scientific">Thermotomaculum hydrothermale</name>
    <dbReference type="NCBI Taxonomy" id="981385"/>
    <lineage>
        <taxon>Bacteria</taxon>
        <taxon>Pseudomonadati</taxon>
        <taxon>Acidobacteriota</taxon>
        <taxon>Holophagae</taxon>
        <taxon>Thermotomaculales</taxon>
        <taxon>Thermotomaculaceae</taxon>
        <taxon>Thermotomaculum</taxon>
    </lineage>
</organism>
<protein>
    <recommendedName>
        <fullName evidence="2">PASTA domain-containing protein</fullName>
    </recommendedName>
</protein>
<keyword evidence="4" id="KW-1185">Reference proteome</keyword>
<dbReference type="Pfam" id="PF03793">
    <property type="entry name" value="PASTA"/>
    <property type="match status" value="3"/>
</dbReference>
<feature type="domain" description="PASTA" evidence="2">
    <location>
        <begin position="31"/>
        <end position="100"/>
    </location>
</feature>
<keyword evidence="1" id="KW-0472">Membrane</keyword>
<evidence type="ECO:0000313" key="4">
    <source>
        <dbReference type="Proteomes" id="UP000595564"/>
    </source>
</evidence>
<keyword evidence="1" id="KW-0812">Transmembrane</keyword>
<dbReference type="Gene3D" id="3.30.10.20">
    <property type="match status" value="2"/>
</dbReference>
<name>A0A7R6PN77_9BACT</name>